<evidence type="ECO:0008006" key="4">
    <source>
        <dbReference type="Google" id="ProtNLM"/>
    </source>
</evidence>
<keyword evidence="1" id="KW-0472">Membrane</keyword>
<gene>
    <name evidence="2" type="ORF">GCM10008025_23030</name>
</gene>
<comment type="caution">
    <text evidence="2">The sequence shown here is derived from an EMBL/GenBank/DDBJ whole genome shotgun (WGS) entry which is preliminary data.</text>
</comment>
<dbReference type="EMBL" id="BMEY01000011">
    <property type="protein sequence ID" value="GGA78973.1"/>
    <property type="molecule type" value="Genomic_DNA"/>
</dbReference>
<keyword evidence="1" id="KW-0812">Transmembrane</keyword>
<name>A0A916W9P2_9BACI</name>
<sequence length="250" mass="27970">MRKKDDTLKELEQLLQEMKKGQAESAATLALGQKKVKSSSASRKLFKLFFRFWGVKLLLVILLLGVIVAGSVWAFSGSTFKKETTSYVEQVQDLATLATAQAHLKIVIEQEDNKLFGKEISFNFPGSKREILVIVPATVIAGIDLKALSEEDIKVDEQQKVIKLSIPHATIIEEPVIYMDDVQTFSDEGLFRGEVKWVEGYDLVAEAQKQAAEEAIEVGLYETAENNAKKVLQEFFSTMGYTLEITMVNE</sequence>
<keyword evidence="3" id="KW-1185">Reference proteome</keyword>
<dbReference type="InterPro" id="IPR025324">
    <property type="entry name" value="DUF4230"/>
</dbReference>
<evidence type="ECO:0000313" key="3">
    <source>
        <dbReference type="Proteomes" id="UP000613512"/>
    </source>
</evidence>
<evidence type="ECO:0000313" key="2">
    <source>
        <dbReference type="EMBL" id="GGA78973.1"/>
    </source>
</evidence>
<dbReference type="AlphaFoldDB" id="A0A916W9P2"/>
<dbReference type="Pfam" id="PF14014">
    <property type="entry name" value="DUF4230"/>
    <property type="match status" value="1"/>
</dbReference>
<proteinExistence type="predicted"/>
<reference evidence="2" key="2">
    <citation type="submission" date="2020-09" db="EMBL/GenBank/DDBJ databases">
        <authorList>
            <person name="Sun Q."/>
            <person name="Zhou Y."/>
        </authorList>
    </citation>
    <scope>NUCLEOTIDE SEQUENCE</scope>
    <source>
        <strain evidence="2">CGMCC 1.12408</strain>
    </source>
</reference>
<reference evidence="2" key="1">
    <citation type="journal article" date="2014" name="Int. J. Syst. Evol. Microbiol.">
        <title>Complete genome sequence of Corynebacterium casei LMG S-19264T (=DSM 44701T), isolated from a smear-ripened cheese.</title>
        <authorList>
            <consortium name="US DOE Joint Genome Institute (JGI-PGF)"/>
            <person name="Walter F."/>
            <person name="Albersmeier A."/>
            <person name="Kalinowski J."/>
            <person name="Ruckert C."/>
        </authorList>
    </citation>
    <scope>NUCLEOTIDE SEQUENCE</scope>
    <source>
        <strain evidence="2">CGMCC 1.12408</strain>
    </source>
</reference>
<accession>A0A916W9P2</accession>
<feature type="transmembrane region" description="Helical" evidence="1">
    <location>
        <begin position="53"/>
        <end position="75"/>
    </location>
</feature>
<dbReference type="RefSeq" id="WP_188384815.1">
    <property type="nucleotide sequence ID" value="NZ_BMEY01000011.1"/>
</dbReference>
<keyword evidence="1" id="KW-1133">Transmembrane helix</keyword>
<organism evidence="2 3">
    <name type="scientific">Ornithinibacillus halotolerans</name>
    <dbReference type="NCBI Taxonomy" id="1274357"/>
    <lineage>
        <taxon>Bacteria</taxon>
        <taxon>Bacillati</taxon>
        <taxon>Bacillota</taxon>
        <taxon>Bacilli</taxon>
        <taxon>Bacillales</taxon>
        <taxon>Bacillaceae</taxon>
        <taxon>Ornithinibacillus</taxon>
    </lineage>
</organism>
<dbReference type="Proteomes" id="UP000613512">
    <property type="component" value="Unassembled WGS sequence"/>
</dbReference>
<evidence type="ECO:0000256" key="1">
    <source>
        <dbReference type="SAM" id="Phobius"/>
    </source>
</evidence>
<protein>
    <recommendedName>
        <fullName evidence="4">DUF4230 domain-containing protein</fullName>
    </recommendedName>
</protein>